<protein>
    <recommendedName>
        <fullName evidence="5">ADAMTS/ADAMTS-like cysteine-rich domain-containing protein</fullName>
    </recommendedName>
</protein>
<dbReference type="Pfam" id="PF00090">
    <property type="entry name" value="TSP_1"/>
    <property type="match status" value="1"/>
</dbReference>
<dbReference type="Pfam" id="PF19236">
    <property type="entry name" value="ADAMTS_CR_3"/>
    <property type="match status" value="1"/>
</dbReference>
<evidence type="ECO:0000256" key="4">
    <source>
        <dbReference type="PIRSR" id="PIRSR613273-3"/>
    </source>
</evidence>
<evidence type="ECO:0000313" key="6">
    <source>
        <dbReference type="Ensembl" id="ENSAOWP00000012931.1"/>
    </source>
</evidence>
<dbReference type="PANTHER" id="PTHR13723">
    <property type="entry name" value="ADAMTS A DISINTEGRIN AND METALLOPROTEASE WITH THROMBOSPONDIN MOTIFS PROTEASE"/>
    <property type="match status" value="1"/>
</dbReference>
<dbReference type="Proteomes" id="UP000694424">
    <property type="component" value="Unplaced"/>
</dbReference>
<dbReference type="PROSITE" id="PS50092">
    <property type="entry name" value="TSP1"/>
    <property type="match status" value="1"/>
</dbReference>
<dbReference type="GO" id="GO:0005576">
    <property type="term" value="C:extracellular region"/>
    <property type="evidence" value="ECO:0007669"/>
    <property type="project" value="UniProtKB-SubCell"/>
</dbReference>
<dbReference type="Gene3D" id="2.20.100.10">
    <property type="entry name" value="Thrombospondin type-1 (TSP1) repeat"/>
    <property type="match status" value="1"/>
</dbReference>
<dbReference type="AlphaFoldDB" id="A0A8B9S8S5"/>
<dbReference type="InterPro" id="IPR050439">
    <property type="entry name" value="ADAMTS_ADAMTS-like"/>
</dbReference>
<dbReference type="InterPro" id="IPR013273">
    <property type="entry name" value="ADAMTS/ADAMTS-like"/>
</dbReference>
<evidence type="ECO:0000256" key="1">
    <source>
        <dbReference type="ARBA" id="ARBA00004613"/>
    </source>
</evidence>
<name>A0A8B9S8S5_APTOW</name>
<organism evidence="6 7">
    <name type="scientific">Apteryx owenii</name>
    <name type="common">Little spotted kiwi</name>
    <dbReference type="NCBI Taxonomy" id="8824"/>
    <lineage>
        <taxon>Eukaryota</taxon>
        <taxon>Metazoa</taxon>
        <taxon>Chordata</taxon>
        <taxon>Craniata</taxon>
        <taxon>Vertebrata</taxon>
        <taxon>Euteleostomi</taxon>
        <taxon>Archelosauria</taxon>
        <taxon>Archosauria</taxon>
        <taxon>Dinosauria</taxon>
        <taxon>Saurischia</taxon>
        <taxon>Theropoda</taxon>
        <taxon>Coelurosauria</taxon>
        <taxon>Aves</taxon>
        <taxon>Palaeognathae</taxon>
        <taxon>Apterygiformes</taxon>
        <taxon>Apterygidae</taxon>
        <taxon>Apteryx</taxon>
    </lineage>
</organism>
<feature type="disulfide bond" evidence="4">
    <location>
        <begin position="34"/>
        <end position="65"/>
    </location>
</feature>
<dbReference type="GO" id="GO:0031012">
    <property type="term" value="C:extracellular matrix"/>
    <property type="evidence" value="ECO:0007669"/>
    <property type="project" value="TreeGrafter"/>
</dbReference>
<feature type="domain" description="ADAMTS/ADAMTS-like cysteine-rich" evidence="5">
    <location>
        <begin position="92"/>
        <end position="174"/>
    </location>
</feature>
<keyword evidence="3 4" id="KW-1015">Disulfide bond</keyword>
<dbReference type="Ensembl" id="ENSAOWT00000014704.1">
    <property type="protein sequence ID" value="ENSAOWP00000012931.1"/>
    <property type="gene ID" value="ENSAOWG00000008831.1"/>
</dbReference>
<evidence type="ECO:0000259" key="5">
    <source>
        <dbReference type="Pfam" id="PF19236"/>
    </source>
</evidence>
<feature type="disulfide bond" evidence="4">
    <location>
        <begin position="49"/>
        <end position="55"/>
    </location>
</feature>
<dbReference type="InterPro" id="IPR036383">
    <property type="entry name" value="TSP1_rpt_sf"/>
</dbReference>
<sequence length="243" mass="26665">IFLCRRSTAKSSRTARSEEDRDSLWDAWGSWSECSRTCGGGASYSLRRCLSSKTCEGRNIRYRTCSNVDCPPEAGDFRAQQCSAHNDVKYQGQFYEWLPVSNDPDNPCSLKCQAKGTTLVVELAPKVLDGTRCYTESLDMCISGLCQIVGCDRQLGSAVKEDNCGVCNGDGSTCRLVRGQYKSQLSASKRKLSIFHRGGVALVTDRDYDITGPLVGKVPSSPLSTIFHFLSGRFLPILSRAVS</sequence>
<reference evidence="6" key="2">
    <citation type="submission" date="2025-09" db="UniProtKB">
        <authorList>
            <consortium name="Ensembl"/>
        </authorList>
    </citation>
    <scope>IDENTIFICATION</scope>
</reference>
<comment type="subcellular location">
    <subcellularLocation>
        <location evidence="1">Secreted</location>
    </subcellularLocation>
</comment>
<dbReference type="GO" id="GO:0030198">
    <property type="term" value="P:extracellular matrix organization"/>
    <property type="evidence" value="ECO:0007669"/>
    <property type="project" value="InterPro"/>
</dbReference>
<proteinExistence type="predicted"/>
<dbReference type="FunFam" id="2.20.100.10:FF:000025">
    <property type="entry name" value="ADAMTS like 1"/>
    <property type="match status" value="1"/>
</dbReference>
<evidence type="ECO:0000256" key="2">
    <source>
        <dbReference type="ARBA" id="ARBA00022525"/>
    </source>
</evidence>
<dbReference type="SUPFAM" id="SSF82895">
    <property type="entry name" value="TSP-1 type 1 repeat"/>
    <property type="match status" value="1"/>
</dbReference>
<dbReference type="SMART" id="SM00209">
    <property type="entry name" value="TSP1"/>
    <property type="match status" value="1"/>
</dbReference>
<feature type="disulfide bond" evidence="4">
    <location>
        <begin position="38"/>
        <end position="70"/>
    </location>
</feature>
<keyword evidence="2" id="KW-0964">Secreted</keyword>
<dbReference type="InterPro" id="IPR045371">
    <property type="entry name" value="ADAMTS_CR_3"/>
</dbReference>
<dbReference type="Gene3D" id="2.60.120.830">
    <property type="match status" value="1"/>
</dbReference>
<dbReference type="PANTHER" id="PTHR13723:SF157">
    <property type="entry name" value="ADAMTS-LIKE PROTEIN 1"/>
    <property type="match status" value="1"/>
</dbReference>
<accession>A0A8B9S8S5</accession>
<reference evidence="6" key="1">
    <citation type="submission" date="2025-08" db="UniProtKB">
        <authorList>
            <consortium name="Ensembl"/>
        </authorList>
    </citation>
    <scope>IDENTIFICATION</scope>
</reference>
<dbReference type="InterPro" id="IPR000884">
    <property type="entry name" value="TSP1_rpt"/>
</dbReference>
<keyword evidence="7" id="KW-1185">Reference proteome</keyword>
<evidence type="ECO:0000256" key="3">
    <source>
        <dbReference type="ARBA" id="ARBA00023157"/>
    </source>
</evidence>
<evidence type="ECO:0000313" key="7">
    <source>
        <dbReference type="Proteomes" id="UP000694424"/>
    </source>
</evidence>
<dbReference type="PRINTS" id="PR01857">
    <property type="entry name" value="ADAMTSFAMILY"/>
</dbReference>